<dbReference type="EMBL" id="JAQQLI010000012">
    <property type="protein sequence ID" value="MDC7786037.1"/>
    <property type="molecule type" value="Genomic_DNA"/>
</dbReference>
<gene>
    <name evidence="1" type="ORF">PQJ73_10125</name>
</gene>
<evidence type="ECO:0000313" key="1">
    <source>
        <dbReference type="EMBL" id="MDC7786037.1"/>
    </source>
</evidence>
<dbReference type="InterPro" id="IPR007362">
    <property type="entry name" value="DUF429"/>
</dbReference>
<dbReference type="RefSeq" id="WP_272776884.1">
    <property type="nucleotide sequence ID" value="NZ_JAQQLI010000012.1"/>
</dbReference>
<organism evidence="1 2">
    <name type="scientific">Rhodoplanes tepidamans</name>
    <name type="common">Rhodoplanes cryptolactis</name>
    <dbReference type="NCBI Taxonomy" id="200616"/>
    <lineage>
        <taxon>Bacteria</taxon>
        <taxon>Pseudomonadati</taxon>
        <taxon>Pseudomonadota</taxon>
        <taxon>Alphaproteobacteria</taxon>
        <taxon>Hyphomicrobiales</taxon>
        <taxon>Nitrobacteraceae</taxon>
        <taxon>Rhodoplanes</taxon>
    </lineage>
</organism>
<sequence length="255" mass="26875">MGTEWLAGVDGCPGGWVVALVAPAGGEVRVRIVRTVAEVVFAPERPAVIAVDMPIGLPDRVGPGGRAAEAAVRPLLGARQSSVFSVPSRAAVYAEIEPPADWAALLAAHKRASKVALATSDPPKKIALQAFCLFPKIRCIDGLLKADASLAARVFETHPEVAFWHMNGKKPLDTPKKVKGRPHPPGLDERRHLLKSAGLPVTVVNESPPKGAGPDDLLDALACAVTARRIRAGVATSFPNPPPRDAHGLRMAIWA</sequence>
<comment type="caution">
    <text evidence="1">The sequence shown here is derived from an EMBL/GenBank/DDBJ whole genome shotgun (WGS) entry which is preliminary data.</text>
</comment>
<keyword evidence="2" id="KW-1185">Reference proteome</keyword>
<reference evidence="1" key="2">
    <citation type="submission" date="2023-02" db="EMBL/GenBank/DDBJ databases">
        <authorList>
            <person name="Rayyan A."/>
            <person name="Meyer T."/>
            <person name="Kyndt J.A."/>
        </authorList>
    </citation>
    <scope>NUCLEOTIDE SEQUENCE</scope>
    <source>
        <strain evidence="1">DSM 9987</strain>
    </source>
</reference>
<proteinExistence type="predicted"/>
<dbReference type="Pfam" id="PF04250">
    <property type="entry name" value="DUF429"/>
    <property type="match status" value="1"/>
</dbReference>
<evidence type="ECO:0000313" key="2">
    <source>
        <dbReference type="Proteomes" id="UP001165652"/>
    </source>
</evidence>
<accession>A0ABT5J988</accession>
<protein>
    <submittedName>
        <fullName evidence="1">DUF429 domain-containing protein</fullName>
    </submittedName>
</protein>
<name>A0ABT5J988_RHOTP</name>
<reference evidence="1" key="1">
    <citation type="journal article" date="2023" name="Microbiol Resour">
        <title>Genome Sequences of Rhodoplanes serenus and Two Thermotolerant Strains, Rhodoplanes tepidamans and 'Rhodoplanes cryptolactis,' Further Refine the Genus.</title>
        <authorList>
            <person name="Rayyan A.A."/>
            <person name="Kyndt J.A."/>
        </authorList>
    </citation>
    <scope>NUCLEOTIDE SEQUENCE</scope>
    <source>
        <strain evidence="1">DSM 9987</strain>
    </source>
</reference>
<dbReference type="Proteomes" id="UP001165652">
    <property type="component" value="Unassembled WGS sequence"/>
</dbReference>